<dbReference type="SUPFAM" id="SSF53335">
    <property type="entry name" value="S-adenosyl-L-methionine-dependent methyltransferases"/>
    <property type="match status" value="1"/>
</dbReference>
<dbReference type="InterPro" id="IPR036986">
    <property type="entry name" value="S4_RNA-bd_sf"/>
</dbReference>
<dbReference type="GO" id="GO:0008168">
    <property type="term" value="F:methyltransferase activity"/>
    <property type="evidence" value="ECO:0007669"/>
    <property type="project" value="UniProtKB-KW"/>
</dbReference>
<dbReference type="GO" id="GO:0003723">
    <property type="term" value="F:RNA binding"/>
    <property type="evidence" value="ECO:0007669"/>
    <property type="project" value="UniProtKB-KW"/>
</dbReference>
<dbReference type="CDD" id="cd02440">
    <property type="entry name" value="AdoMet_MTases"/>
    <property type="match status" value="1"/>
</dbReference>
<sequence>MVATTRRLDVELVTRGLARSRTRAQVLVSQGRVRVAGAAATRPAQPVSPEHLLEVDDPDADYVSRAAHKLIGALDAVEDLVPGALRLDGARCLDVGASTGGFTQVLLERGAAHVLAVDVGHGQMASEVRVDPRVELREGVNARDLDLGEVGSPVDLLVADLSFISLRLVLPPLMQLVRPDGDLLVMVKPQFEVGRERLGADGVVHSSEQRAEAVFGVAETARVVGARVRAVLPSPLAGESGNREYFLWLQPSAAPVAAGGDAPVQDVLEPAVVAAVRSGAPTLVEGAP</sequence>
<dbReference type="GO" id="GO:0032259">
    <property type="term" value="P:methylation"/>
    <property type="evidence" value="ECO:0007669"/>
    <property type="project" value="UniProtKB-KW"/>
</dbReference>
<evidence type="ECO:0000256" key="2">
    <source>
        <dbReference type="ARBA" id="ARBA00029460"/>
    </source>
</evidence>
<dbReference type="Pfam" id="PF01479">
    <property type="entry name" value="S4"/>
    <property type="match status" value="1"/>
</dbReference>
<dbReference type="InterPro" id="IPR047048">
    <property type="entry name" value="TlyA"/>
</dbReference>
<protein>
    <submittedName>
        <fullName evidence="5">TlyA family RNA methyltransferase</fullName>
    </submittedName>
</protein>
<reference evidence="5" key="1">
    <citation type="submission" date="2021-03" db="EMBL/GenBank/DDBJ databases">
        <title>Actinotalea soli sp. nov., isolated from soil.</title>
        <authorList>
            <person name="Ping W."/>
            <person name="Zhang J."/>
        </authorList>
    </citation>
    <scope>NUCLEOTIDE SEQUENCE</scope>
    <source>
        <strain evidence="5">BY-33</strain>
    </source>
</reference>
<organism evidence="5 6">
    <name type="scientific">Actinotalea soli</name>
    <dbReference type="NCBI Taxonomy" id="2819234"/>
    <lineage>
        <taxon>Bacteria</taxon>
        <taxon>Bacillati</taxon>
        <taxon>Actinomycetota</taxon>
        <taxon>Actinomycetes</taxon>
        <taxon>Micrococcales</taxon>
        <taxon>Cellulomonadaceae</taxon>
        <taxon>Actinotalea</taxon>
    </lineage>
</organism>
<dbReference type="Pfam" id="PF01728">
    <property type="entry name" value="FtsJ"/>
    <property type="match status" value="1"/>
</dbReference>
<dbReference type="SMART" id="SM00363">
    <property type="entry name" value="S4"/>
    <property type="match status" value="1"/>
</dbReference>
<gene>
    <name evidence="5" type="ORF">J4G33_00025</name>
</gene>
<evidence type="ECO:0000259" key="4">
    <source>
        <dbReference type="SMART" id="SM00363"/>
    </source>
</evidence>
<dbReference type="Gene3D" id="3.10.290.10">
    <property type="entry name" value="RNA-binding S4 domain"/>
    <property type="match status" value="1"/>
</dbReference>
<comment type="similarity">
    <text evidence="2">Belongs to the TlyA family.</text>
</comment>
<dbReference type="PROSITE" id="PS50889">
    <property type="entry name" value="S4"/>
    <property type="match status" value="1"/>
</dbReference>
<dbReference type="EMBL" id="JAGEMK010000001">
    <property type="protein sequence ID" value="MBO1750183.1"/>
    <property type="molecule type" value="Genomic_DNA"/>
</dbReference>
<dbReference type="PANTHER" id="PTHR32319:SF0">
    <property type="entry name" value="BACTERIAL HEMOLYSIN-LIKE PROTEIN"/>
    <property type="match status" value="1"/>
</dbReference>
<evidence type="ECO:0000256" key="3">
    <source>
        <dbReference type="PROSITE-ProRule" id="PRU00182"/>
    </source>
</evidence>
<dbReference type="InterPro" id="IPR004538">
    <property type="entry name" value="Hemolysin_A/TlyA"/>
</dbReference>
<accession>A0A939LN34</accession>
<proteinExistence type="inferred from homology"/>
<keyword evidence="5" id="KW-0808">Transferase</keyword>
<dbReference type="SUPFAM" id="SSF55174">
    <property type="entry name" value="Alpha-L RNA-binding motif"/>
    <property type="match status" value="1"/>
</dbReference>
<dbReference type="Proteomes" id="UP000664209">
    <property type="component" value="Unassembled WGS sequence"/>
</dbReference>
<dbReference type="InterPro" id="IPR002942">
    <property type="entry name" value="S4_RNA-bd"/>
</dbReference>
<keyword evidence="6" id="KW-1185">Reference proteome</keyword>
<evidence type="ECO:0000256" key="1">
    <source>
        <dbReference type="ARBA" id="ARBA00022884"/>
    </source>
</evidence>
<keyword evidence="1 3" id="KW-0694">RNA-binding</keyword>
<dbReference type="CDD" id="cd00165">
    <property type="entry name" value="S4"/>
    <property type="match status" value="1"/>
</dbReference>
<evidence type="ECO:0000313" key="6">
    <source>
        <dbReference type="Proteomes" id="UP000664209"/>
    </source>
</evidence>
<dbReference type="PIRSF" id="PIRSF005578">
    <property type="entry name" value="TlyA"/>
    <property type="match status" value="1"/>
</dbReference>
<keyword evidence="5" id="KW-0489">Methyltransferase</keyword>
<dbReference type="Gene3D" id="3.40.50.150">
    <property type="entry name" value="Vaccinia Virus protein VP39"/>
    <property type="match status" value="1"/>
</dbReference>
<dbReference type="RefSeq" id="WP_208053866.1">
    <property type="nucleotide sequence ID" value="NZ_JAGEMK010000001.1"/>
</dbReference>
<comment type="caution">
    <text evidence="5">The sequence shown here is derived from an EMBL/GenBank/DDBJ whole genome shotgun (WGS) entry which is preliminary data.</text>
</comment>
<dbReference type="InterPro" id="IPR002877">
    <property type="entry name" value="RNA_MeTrfase_FtsJ_dom"/>
</dbReference>
<dbReference type="InterPro" id="IPR029063">
    <property type="entry name" value="SAM-dependent_MTases_sf"/>
</dbReference>
<dbReference type="AlphaFoldDB" id="A0A939LN34"/>
<feature type="domain" description="RNA-binding S4" evidence="4">
    <location>
        <begin position="6"/>
        <end position="71"/>
    </location>
</feature>
<name>A0A939LN34_9CELL</name>
<evidence type="ECO:0000313" key="5">
    <source>
        <dbReference type="EMBL" id="MBO1750183.1"/>
    </source>
</evidence>
<dbReference type="PANTHER" id="PTHR32319">
    <property type="entry name" value="BACTERIAL HEMOLYSIN-LIKE PROTEIN"/>
    <property type="match status" value="1"/>
</dbReference>